<name>A0A9E5JS71_9GAMM</name>
<evidence type="ECO:0000313" key="1">
    <source>
        <dbReference type="EMBL" id="NHO65579.1"/>
    </source>
</evidence>
<sequence>MKTPLLNDVVVDHQLSPDPAETIHYLVYGSAGEPLQILNQSGIGEGLVTDVVHEIFRNAPYELTTIIRPLKRIKREMQYGEVKRWIAYALRSWEQEGVWDHATFAEVDLIHYPLSLVYADDRGEQELDLHSLNGQEVIWLRGFKYPGALNFQDQFGLTYLRTSDHVSAVKMLKAGRAVYFMENAARIRFAMQRLGVAAEQYRFFPLKQVVPPTQITLLMSNDLSEKTRAFVNDRLAQLQHSGWLSERAKHYGF</sequence>
<gene>
    <name evidence="1" type="ORF">G8770_08510</name>
</gene>
<organism evidence="1 2">
    <name type="scientific">Pseudomaricurvus hydrocarbonicus</name>
    <dbReference type="NCBI Taxonomy" id="1470433"/>
    <lineage>
        <taxon>Bacteria</taxon>
        <taxon>Pseudomonadati</taxon>
        <taxon>Pseudomonadota</taxon>
        <taxon>Gammaproteobacteria</taxon>
        <taxon>Cellvibrionales</taxon>
        <taxon>Cellvibrionaceae</taxon>
        <taxon>Pseudomaricurvus</taxon>
    </lineage>
</organism>
<dbReference type="AlphaFoldDB" id="A0A9E5JS71"/>
<accession>A0A9E5JS71</accession>
<reference evidence="1" key="1">
    <citation type="submission" date="2020-03" db="EMBL/GenBank/DDBJ databases">
        <authorList>
            <person name="Guo F."/>
        </authorList>
    </citation>
    <scope>NUCLEOTIDE SEQUENCE</scope>
    <source>
        <strain evidence="1">JCM 30134</strain>
    </source>
</reference>
<protein>
    <submittedName>
        <fullName evidence="1">Uncharacterized protein</fullName>
    </submittedName>
</protein>
<dbReference type="EMBL" id="JAAONZ010000004">
    <property type="protein sequence ID" value="NHO65579.1"/>
    <property type="molecule type" value="Genomic_DNA"/>
</dbReference>
<dbReference type="SUPFAM" id="SSF53850">
    <property type="entry name" value="Periplasmic binding protein-like II"/>
    <property type="match status" value="1"/>
</dbReference>
<dbReference type="RefSeq" id="WP_167184716.1">
    <property type="nucleotide sequence ID" value="NZ_JAAONZ010000004.1"/>
</dbReference>
<dbReference type="Proteomes" id="UP000787472">
    <property type="component" value="Unassembled WGS sequence"/>
</dbReference>
<proteinExistence type="predicted"/>
<dbReference type="Gene3D" id="3.40.190.10">
    <property type="entry name" value="Periplasmic binding protein-like II"/>
    <property type="match status" value="2"/>
</dbReference>
<comment type="caution">
    <text evidence="1">The sequence shown here is derived from an EMBL/GenBank/DDBJ whole genome shotgun (WGS) entry which is preliminary data.</text>
</comment>
<keyword evidence="2" id="KW-1185">Reference proteome</keyword>
<evidence type="ECO:0000313" key="2">
    <source>
        <dbReference type="Proteomes" id="UP000787472"/>
    </source>
</evidence>